<feature type="region of interest" description="Disordered" evidence="7">
    <location>
        <begin position="1"/>
        <end position="83"/>
    </location>
</feature>
<feature type="compositionally biased region" description="Polar residues" evidence="7">
    <location>
        <begin position="1"/>
        <end position="15"/>
    </location>
</feature>
<feature type="transmembrane region" description="Helical" evidence="6">
    <location>
        <begin position="223"/>
        <end position="248"/>
    </location>
</feature>
<evidence type="ECO:0000256" key="6">
    <source>
        <dbReference type="RuleBase" id="RU310713"/>
    </source>
</evidence>
<accession>A0A8X7WTX3</accession>
<comment type="similarity">
    <text evidence="2 6">Belongs to the TMC family.</text>
</comment>
<protein>
    <recommendedName>
        <fullName evidence="6">Transmembrane channel-like protein</fullName>
    </recommendedName>
</protein>
<dbReference type="GO" id="GO:0008381">
    <property type="term" value="F:mechanosensitive monoatomic ion channel activity"/>
    <property type="evidence" value="ECO:0007669"/>
    <property type="project" value="TreeGrafter"/>
</dbReference>
<feature type="non-terminal residue" evidence="9">
    <location>
        <position position="834"/>
    </location>
</feature>
<dbReference type="AlphaFoldDB" id="A0A8X7WTX3"/>
<feature type="transmembrane region" description="Helical" evidence="6">
    <location>
        <begin position="577"/>
        <end position="599"/>
    </location>
</feature>
<feature type="transmembrane region" description="Helical" evidence="6">
    <location>
        <begin position="310"/>
        <end position="332"/>
    </location>
</feature>
<dbReference type="Proteomes" id="UP000886611">
    <property type="component" value="Unassembled WGS sequence"/>
</dbReference>
<feature type="transmembrane region" description="Helical" evidence="6">
    <location>
        <begin position="443"/>
        <end position="463"/>
    </location>
</feature>
<evidence type="ECO:0000256" key="1">
    <source>
        <dbReference type="ARBA" id="ARBA00004141"/>
    </source>
</evidence>
<dbReference type="PANTHER" id="PTHR23302">
    <property type="entry name" value="TRANSMEMBRANE CHANNEL-RELATED"/>
    <property type="match status" value="1"/>
</dbReference>
<proteinExistence type="inferred from homology"/>
<dbReference type="Pfam" id="PF07810">
    <property type="entry name" value="TMC"/>
    <property type="match status" value="1"/>
</dbReference>
<reference evidence="9 10" key="1">
    <citation type="journal article" date="2021" name="Cell">
        <title>Tracing the genetic footprints of vertebrate landing in non-teleost ray-finned fishes.</title>
        <authorList>
            <person name="Bi X."/>
            <person name="Wang K."/>
            <person name="Yang L."/>
            <person name="Pan H."/>
            <person name="Jiang H."/>
            <person name="Wei Q."/>
            <person name="Fang M."/>
            <person name="Yu H."/>
            <person name="Zhu C."/>
            <person name="Cai Y."/>
            <person name="He Y."/>
            <person name="Gan X."/>
            <person name="Zeng H."/>
            <person name="Yu D."/>
            <person name="Zhu Y."/>
            <person name="Jiang H."/>
            <person name="Qiu Q."/>
            <person name="Yang H."/>
            <person name="Zhang Y.E."/>
            <person name="Wang W."/>
            <person name="Zhu M."/>
            <person name="He S."/>
            <person name="Zhang G."/>
        </authorList>
    </citation>
    <scope>NUCLEOTIDE SEQUENCE [LARGE SCALE GENOMIC DNA]</scope>
    <source>
        <strain evidence="9">Bchr_013</strain>
    </source>
</reference>
<keyword evidence="4 6" id="KW-1133">Transmembrane helix</keyword>
<feature type="transmembrane region" description="Helical" evidence="6">
    <location>
        <begin position="403"/>
        <end position="423"/>
    </location>
</feature>
<evidence type="ECO:0000256" key="7">
    <source>
        <dbReference type="SAM" id="MobiDB-lite"/>
    </source>
</evidence>
<dbReference type="PANTHER" id="PTHR23302:SF5">
    <property type="entry name" value="TRANSMEMBRANE CHANNEL-LIKE PROTEIN 5"/>
    <property type="match status" value="1"/>
</dbReference>
<feature type="non-terminal residue" evidence="9">
    <location>
        <position position="1"/>
    </location>
</feature>
<feature type="compositionally biased region" description="Polar residues" evidence="7">
    <location>
        <begin position="717"/>
        <end position="726"/>
    </location>
</feature>
<evidence type="ECO:0000256" key="5">
    <source>
        <dbReference type="ARBA" id="ARBA00023136"/>
    </source>
</evidence>
<feature type="transmembrane region" description="Helical" evidence="6">
    <location>
        <begin position="620"/>
        <end position="653"/>
    </location>
</feature>
<gene>
    <name evidence="9" type="primary">Tmc5</name>
    <name evidence="9" type="ORF">GTO96_0008025</name>
</gene>
<evidence type="ECO:0000256" key="4">
    <source>
        <dbReference type="ARBA" id="ARBA00022989"/>
    </source>
</evidence>
<dbReference type="InterPro" id="IPR012496">
    <property type="entry name" value="TMC_dom"/>
</dbReference>
<evidence type="ECO:0000256" key="2">
    <source>
        <dbReference type="ARBA" id="ARBA00006510"/>
    </source>
</evidence>
<dbReference type="EMBL" id="JAATIS010009265">
    <property type="protein sequence ID" value="KAG2455945.1"/>
    <property type="molecule type" value="Genomic_DNA"/>
</dbReference>
<comment type="subcellular location">
    <subcellularLocation>
        <location evidence="1 6">Membrane</location>
        <topology evidence="1 6">Multi-pass membrane protein</topology>
    </subcellularLocation>
</comment>
<keyword evidence="5 6" id="KW-0472">Membrane</keyword>
<keyword evidence="10" id="KW-1185">Reference proteome</keyword>
<feature type="transmembrane region" description="Helical" evidence="6">
    <location>
        <begin position="522"/>
        <end position="542"/>
    </location>
</feature>
<keyword evidence="3 6" id="KW-0812">Transmembrane</keyword>
<organism evidence="9 10">
    <name type="scientific">Polypterus senegalus</name>
    <name type="common">Senegal bichir</name>
    <dbReference type="NCBI Taxonomy" id="55291"/>
    <lineage>
        <taxon>Eukaryota</taxon>
        <taxon>Metazoa</taxon>
        <taxon>Chordata</taxon>
        <taxon>Craniata</taxon>
        <taxon>Vertebrata</taxon>
        <taxon>Euteleostomi</taxon>
        <taxon>Actinopterygii</taxon>
        <taxon>Polypteriformes</taxon>
        <taxon>Polypteridae</taxon>
        <taxon>Polypterus</taxon>
    </lineage>
</organism>
<feature type="region of interest" description="Disordered" evidence="7">
    <location>
        <begin position="698"/>
        <end position="810"/>
    </location>
</feature>
<evidence type="ECO:0000313" key="10">
    <source>
        <dbReference type="Proteomes" id="UP000886611"/>
    </source>
</evidence>
<name>A0A8X7WTX3_POLSE</name>
<dbReference type="InterPro" id="IPR038900">
    <property type="entry name" value="TMC"/>
</dbReference>
<sequence>SAQRPPQQNPYGSTERTYDEGLQASGRQDWDSAEHIPMASLAGGQSWDQQPGGLSNAGYEWDSASDPGGAGAGAFQEQERPRLRTKRSSILRQLRMRNSTLFFRGALSSSALGWLRLNAEDTQDKTAQEEQQLIIELVAMSFYDRVRALRQLPMSLHEKKQIRKRVLLEKTSKKGRINWYMNCRDSFYLSYRRCSTFVTNSYQTLQLWQGGLKDIGGKFGSSILSYFLFIKWLLMFSIFSFLVNFGFITVPQLLDRDTVNNGTFKGLELLTGEGYFTQSVLFYGFYTNKSVTGGSSSNSTGSLLPYDMQLAYFFTISVYFVLCCLSLVYSAASSFHKNFMSAGELSRSGRLLFSWDFRVSNDKAVRSRQKNLSTQLKELLSEHLQQKLCMTFDERMKRFGRHLLAWFVSSGLAIGCGAAVYFLCLYNVNSSPWNNRSDLTKEASTLLLPIVVSLINLIVPLLYSLLRNIEFFTFPRHELYTLILRNVLLKMSIIGVLCYYWLDKVVNSGIPCWETFVGGDIYRLVVIDFFFCLFACFFGEFLHKVIGTRCFPRLGVPEFDIARNVLDLIYAQTLAWIGIYFSPLLPLIQIIKLFLMFYLKKFSLMQNCQPPQRSWRAAQMMTIFILILFFPSYVGVLVTIAVIFWRILIYVYYQIVVGRKMLIAILRDHIANEGKDKAFLLEKLKKLQSQSMTSLYQDRSLEATGSKQDIQDREVRGSNQSGTPSEATFPVQLRRAPSLREMSSRREPTSFSGERQSARDAEYEYGLPNISQEPPQQPWPGAPGFQQAPPNYIPPDYPVDDDSSIDGGTLPVSDALAQALWARRQAEDEEEGHY</sequence>
<feature type="transmembrane region" description="Helical" evidence="6">
    <location>
        <begin position="483"/>
        <end position="502"/>
    </location>
</feature>
<dbReference type="GO" id="GO:0005886">
    <property type="term" value="C:plasma membrane"/>
    <property type="evidence" value="ECO:0007669"/>
    <property type="project" value="InterPro"/>
</dbReference>
<feature type="domain" description="TMC" evidence="8">
    <location>
        <begin position="512"/>
        <end position="618"/>
    </location>
</feature>
<evidence type="ECO:0000259" key="8">
    <source>
        <dbReference type="Pfam" id="PF07810"/>
    </source>
</evidence>
<evidence type="ECO:0000313" key="9">
    <source>
        <dbReference type="EMBL" id="KAG2455945.1"/>
    </source>
</evidence>
<comment type="caution">
    <text evidence="9">The sequence shown here is derived from an EMBL/GenBank/DDBJ whole genome shotgun (WGS) entry which is preliminary data.</text>
</comment>
<evidence type="ECO:0000256" key="3">
    <source>
        <dbReference type="ARBA" id="ARBA00022692"/>
    </source>
</evidence>
<feature type="compositionally biased region" description="Polar residues" evidence="7">
    <location>
        <begin position="698"/>
        <end position="708"/>
    </location>
</feature>